<dbReference type="Pfam" id="PF02517">
    <property type="entry name" value="Rce1-like"/>
    <property type="match status" value="1"/>
</dbReference>
<feature type="transmembrane region" description="Helical" evidence="8">
    <location>
        <begin position="255"/>
        <end position="279"/>
    </location>
</feature>
<comment type="caution">
    <text evidence="10">The sequence shown here is derived from an EMBL/GenBank/DDBJ whole genome shotgun (WGS) entry which is preliminary data.</text>
</comment>
<dbReference type="Proteomes" id="UP000244037">
    <property type="component" value="Unassembled WGS sequence"/>
</dbReference>
<dbReference type="GO" id="GO:0006508">
    <property type="term" value="P:proteolysis"/>
    <property type="evidence" value="ECO:0007669"/>
    <property type="project" value="UniProtKB-KW"/>
</dbReference>
<evidence type="ECO:0000256" key="5">
    <source>
        <dbReference type="ARBA" id="ARBA00022801"/>
    </source>
</evidence>
<dbReference type="EMBL" id="QAYC01000019">
    <property type="protein sequence ID" value="PTW44040.1"/>
    <property type="molecule type" value="Genomic_DNA"/>
</dbReference>
<feature type="transmembrane region" description="Helical" evidence="8">
    <location>
        <begin position="402"/>
        <end position="420"/>
    </location>
</feature>
<dbReference type="NCBIfam" id="TIGR04162">
    <property type="entry name" value="exo_VPEID"/>
    <property type="match status" value="1"/>
</dbReference>
<keyword evidence="2" id="KW-1003">Cell membrane</keyword>
<feature type="transmembrane region" description="Helical" evidence="8">
    <location>
        <begin position="220"/>
        <end position="243"/>
    </location>
</feature>
<evidence type="ECO:0000259" key="9">
    <source>
        <dbReference type="Pfam" id="PF02517"/>
    </source>
</evidence>
<sequence length="538" mass="57120">MTQTDMQAQSLPRGLWAVLGLLALEMLALSVSYKHAIDFTCLANWPHRVCSGASGLMVSAFTTLGALAILAMLARRAFADLLAEARPALLPLALNLSGLAAMSVPILFLREGSGTGSLAPTLAFWALGIGLGGLGTARMLAPPERWRHFLRATGWTLAAVVVAGLAAPGLAIRLRPLWRFDTVTDTTFALVSRGMDWLGYEVDADPAAKIIGRGNFHIDIAPVCSGIEGMALVTLFVLLYLALFRHELRFPRALILLPVGVLVSAALNVVRIVALLAIGLSGHPDLAVGGFHSHAGWLMFTCIALGLIALAQGLPALRHDPEPVAPARPALDRPSLPPLHRDPAAARILPFAVFMLTALVASTVSQAPGMLYPIRALVLGATVALFWPIYARLDWRADPMAIGAGLAIGAVWVLIPVAPAETPPYGTLTGTALMLWYLLRGVGTVLLVPLVEELFFRDYLEGKLRIGQGRAWSVFAALVSAGAFAALHDRWAEALAVGLVLSWICRRRGRVGDAILAHAVANATVYAAALASGRLEII</sequence>
<feature type="transmembrane region" description="Helical" evidence="8">
    <location>
        <begin position="432"/>
        <end position="451"/>
    </location>
</feature>
<keyword evidence="3 10" id="KW-0645">Protease</keyword>
<name>A0A8E2VGU7_9RHOB</name>
<dbReference type="GO" id="GO:0005886">
    <property type="term" value="C:plasma membrane"/>
    <property type="evidence" value="ECO:0007669"/>
    <property type="project" value="UniProtKB-SubCell"/>
</dbReference>
<gene>
    <name evidence="10" type="ORF">C8N38_11939</name>
</gene>
<feature type="transmembrane region" description="Helical" evidence="8">
    <location>
        <begin position="122"/>
        <end position="141"/>
    </location>
</feature>
<accession>A0A8E2VGU7</accession>
<dbReference type="InterPro" id="IPR019127">
    <property type="entry name" value="Exosortase"/>
</dbReference>
<evidence type="ECO:0000313" key="10">
    <source>
        <dbReference type="EMBL" id="PTW44040.1"/>
    </source>
</evidence>
<dbReference type="RefSeq" id="WP_108028561.1">
    <property type="nucleotide sequence ID" value="NZ_QAYC01000019.1"/>
</dbReference>
<evidence type="ECO:0000313" key="11">
    <source>
        <dbReference type="Proteomes" id="UP000244037"/>
    </source>
</evidence>
<protein>
    <submittedName>
        <fullName evidence="10">Exosortase E/protease (VPEID-CTERM system)</fullName>
    </submittedName>
</protein>
<keyword evidence="6 8" id="KW-1133">Transmembrane helix</keyword>
<feature type="transmembrane region" description="Helical" evidence="8">
    <location>
        <begin position="291"/>
        <end position="311"/>
    </location>
</feature>
<dbReference type="Pfam" id="PF09721">
    <property type="entry name" value="Exosortase_EpsH"/>
    <property type="match status" value="1"/>
</dbReference>
<evidence type="ECO:0000256" key="1">
    <source>
        <dbReference type="ARBA" id="ARBA00004651"/>
    </source>
</evidence>
<keyword evidence="11" id="KW-1185">Reference proteome</keyword>
<keyword evidence="4 8" id="KW-0812">Transmembrane</keyword>
<feature type="transmembrane region" description="Helical" evidence="8">
    <location>
        <begin position="344"/>
        <end position="364"/>
    </location>
</feature>
<evidence type="ECO:0000256" key="2">
    <source>
        <dbReference type="ARBA" id="ARBA00022475"/>
    </source>
</evidence>
<proteinExistence type="predicted"/>
<dbReference type="InterPro" id="IPR003675">
    <property type="entry name" value="Rce1/LyrA-like_dom"/>
</dbReference>
<comment type="subcellular location">
    <subcellularLocation>
        <location evidence="1">Cell membrane</location>
        <topology evidence="1">Multi-pass membrane protein</topology>
    </subcellularLocation>
</comment>
<dbReference type="InterPro" id="IPR014346">
    <property type="entry name" value="Prenyl_protease-related"/>
</dbReference>
<dbReference type="InterPro" id="IPR026420">
    <property type="entry name" value="Exo_VPEID"/>
</dbReference>
<feature type="transmembrane region" description="Helical" evidence="8">
    <location>
        <begin position="52"/>
        <end position="75"/>
    </location>
</feature>
<dbReference type="InterPro" id="IPR026392">
    <property type="entry name" value="Exo/Archaeosortase_dom"/>
</dbReference>
<organism evidence="10 11">
    <name type="scientific">Rhodovulum kholense</name>
    <dbReference type="NCBI Taxonomy" id="453584"/>
    <lineage>
        <taxon>Bacteria</taxon>
        <taxon>Pseudomonadati</taxon>
        <taxon>Pseudomonadota</taxon>
        <taxon>Alphaproteobacteria</taxon>
        <taxon>Rhodobacterales</taxon>
        <taxon>Paracoccaceae</taxon>
        <taxon>Rhodovulum</taxon>
    </lineage>
</organism>
<evidence type="ECO:0000256" key="3">
    <source>
        <dbReference type="ARBA" id="ARBA00022670"/>
    </source>
</evidence>
<evidence type="ECO:0000256" key="4">
    <source>
        <dbReference type="ARBA" id="ARBA00022692"/>
    </source>
</evidence>
<dbReference type="OrthoDB" id="8451928at2"/>
<feature type="transmembrane region" description="Helical" evidence="8">
    <location>
        <begin position="153"/>
        <end position="172"/>
    </location>
</feature>
<keyword evidence="5" id="KW-0378">Hydrolase</keyword>
<feature type="transmembrane region" description="Helical" evidence="8">
    <location>
        <begin position="87"/>
        <end position="110"/>
    </location>
</feature>
<evidence type="ECO:0000256" key="7">
    <source>
        <dbReference type="ARBA" id="ARBA00023136"/>
    </source>
</evidence>
<dbReference type="GO" id="GO:0004175">
    <property type="term" value="F:endopeptidase activity"/>
    <property type="evidence" value="ECO:0007669"/>
    <property type="project" value="UniProtKB-ARBA"/>
</dbReference>
<dbReference type="NCBIfam" id="TIGR04178">
    <property type="entry name" value="exo_archaeo"/>
    <property type="match status" value="1"/>
</dbReference>
<feature type="domain" description="CAAX prenyl protease 2/Lysostaphin resistance protein A-like" evidence="9">
    <location>
        <begin position="436"/>
        <end position="523"/>
    </location>
</feature>
<dbReference type="NCBIfam" id="TIGR03008">
    <property type="entry name" value="pepcterm_CAAX"/>
    <property type="match status" value="1"/>
</dbReference>
<feature type="transmembrane region" description="Helical" evidence="8">
    <location>
        <begin position="370"/>
        <end position="390"/>
    </location>
</feature>
<dbReference type="AlphaFoldDB" id="A0A8E2VGU7"/>
<evidence type="ECO:0000256" key="8">
    <source>
        <dbReference type="SAM" id="Phobius"/>
    </source>
</evidence>
<keyword evidence="7 8" id="KW-0472">Membrane</keyword>
<dbReference type="GO" id="GO:0080120">
    <property type="term" value="P:CAAX-box protein maturation"/>
    <property type="evidence" value="ECO:0007669"/>
    <property type="project" value="UniProtKB-ARBA"/>
</dbReference>
<reference evidence="10 11" key="1">
    <citation type="submission" date="2018-04" db="EMBL/GenBank/DDBJ databases">
        <title>Genomic Encyclopedia of Archaeal and Bacterial Type Strains, Phase II (KMG-II): from individual species to whole genera.</title>
        <authorList>
            <person name="Goeker M."/>
        </authorList>
    </citation>
    <scope>NUCLEOTIDE SEQUENCE [LARGE SCALE GENOMIC DNA]</scope>
    <source>
        <strain evidence="10 11">DSM 19783</strain>
    </source>
</reference>
<evidence type="ECO:0000256" key="6">
    <source>
        <dbReference type="ARBA" id="ARBA00022989"/>
    </source>
</evidence>